<proteinExistence type="predicted"/>
<reference evidence="1" key="1">
    <citation type="submission" date="2022-01" db="EMBL/GenBank/DDBJ databases">
        <authorList>
            <person name="King R."/>
        </authorList>
    </citation>
    <scope>NUCLEOTIDE SEQUENCE</scope>
</reference>
<evidence type="ECO:0000313" key="2">
    <source>
        <dbReference type="Proteomes" id="UP001152798"/>
    </source>
</evidence>
<accession>A0A9P0HME2</accession>
<name>A0A9P0HME2_NEZVI</name>
<organism evidence="1 2">
    <name type="scientific">Nezara viridula</name>
    <name type="common">Southern green stink bug</name>
    <name type="synonym">Cimex viridulus</name>
    <dbReference type="NCBI Taxonomy" id="85310"/>
    <lineage>
        <taxon>Eukaryota</taxon>
        <taxon>Metazoa</taxon>
        <taxon>Ecdysozoa</taxon>
        <taxon>Arthropoda</taxon>
        <taxon>Hexapoda</taxon>
        <taxon>Insecta</taxon>
        <taxon>Pterygota</taxon>
        <taxon>Neoptera</taxon>
        <taxon>Paraneoptera</taxon>
        <taxon>Hemiptera</taxon>
        <taxon>Heteroptera</taxon>
        <taxon>Panheteroptera</taxon>
        <taxon>Pentatomomorpha</taxon>
        <taxon>Pentatomoidea</taxon>
        <taxon>Pentatomidae</taxon>
        <taxon>Pentatominae</taxon>
        <taxon>Nezara</taxon>
    </lineage>
</organism>
<dbReference type="AlphaFoldDB" id="A0A9P0HME2"/>
<gene>
    <name evidence="1" type="ORF">NEZAVI_LOCUS12808</name>
</gene>
<dbReference type="EMBL" id="OV725082">
    <property type="protein sequence ID" value="CAH1404389.1"/>
    <property type="molecule type" value="Genomic_DNA"/>
</dbReference>
<protein>
    <submittedName>
        <fullName evidence="1">Uncharacterized protein</fullName>
    </submittedName>
</protein>
<evidence type="ECO:0000313" key="1">
    <source>
        <dbReference type="EMBL" id="CAH1404389.1"/>
    </source>
</evidence>
<sequence length="84" mass="9191">MFAESINTDKGFFGKPCGVGILSYLTGISRELCPFTGNKNLLARAGEYVSPKAHGTFKIETNFYPPLARGIPLSDIHNQMLTII</sequence>
<dbReference type="Proteomes" id="UP001152798">
    <property type="component" value="Chromosome 6"/>
</dbReference>
<keyword evidence="2" id="KW-1185">Reference proteome</keyword>